<dbReference type="GeneID" id="24417033"/>
<keyword evidence="2" id="KW-1185">Reference proteome</keyword>
<dbReference type="VEuPathDB" id="FungiDB:GLRG_11669"/>
<name>E3R096_COLGM</name>
<accession>E3R096</accession>
<sequence>MAEACNKAAVQKARVDASAADDDGAWKTTRTNITAAALRAEASAYAKRPKA</sequence>
<reference evidence="2" key="1">
    <citation type="journal article" date="2012" name="Nat. Genet.">
        <title>Lifestyle transitions in plant pathogenic Colletotrichum fungi deciphered by genome and transcriptome analyses.</title>
        <authorList>
            <person name="O'Connell R.J."/>
            <person name="Thon M.R."/>
            <person name="Hacquard S."/>
            <person name="Amyotte S.G."/>
            <person name="Kleemann J."/>
            <person name="Torres M.F."/>
            <person name="Damm U."/>
            <person name="Buiate E.A."/>
            <person name="Epstein L."/>
            <person name="Alkan N."/>
            <person name="Altmueller J."/>
            <person name="Alvarado-Balderrama L."/>
            <person name="Bauser C.A."/>
            <person name="Becker C."/>
            <person name="Birren B.W."/>
            <person name="Chen Z."/>
            <person name="Choi J."/>
            <person name="Crouch J.A."/>
            <person name="Duvick J.P."/>
            <person name="Farman M.A."/>
            <person name="Gan P."/>
            <person name="Heiman D."/>
            <person name="Henrissat B."/>
            <person name="Howard R.J."/>
            <person name="Kabbage M."/>
            <person name="Koch C."/>
            <person name="Kracher B."/>
            <person name="Kubo Y."/>
            <person name="Law A.D."/>
            <person name="Lebrun M.-H."/>
            <person name="Lee Y.-H."/>
            <person name="Miyara I."/>
            <person name="Moore N."/>
            <person name="Neumann U."/>
            <person name="Nordstroem K."/>
            <person name="Panaccione D.G."/>
            <person name="Panstruga R."/>
            <person name="Place M."/>
            <person name="Proctor R.H."/>
            <person name="Prusky D."/>
            <person name="Rech G."/>
            <person name="Reinhardt R."/>
            <person name="Rollins J.A."/>
            <person name="Rounsley S."/>
            <person name="Schardl C.L."/>
            <person name="Schwartz D.C."/>
            <person name="Shenoy N."/>
            <person name="Shirasu K."/>
            <person name="Sikhakolli U.R."/>
            <person name="Stueber K."/>
            <person name="Sukno S.A."/>
            <person name="Sweigard J.A."/>
            <person name="Takano Y."/>
            <person name="Takahara H."/>
            <person name="Trail F."/>
            <person name="van der Does H.C."/>
            <person name="Voll L.M."/>
            <person name="Will I."/>
            <person name="Young S."/>
            <person name="Zeng Q."/>
            <person name="Zhang J."/>
            <person name="Zhou S."/>
            <person name="Dickman M.B."/>
            <person name="Schulze-Lefert P."/>
            <person name="Ver Loren van Themaat E."/>
            <person name="Ma L.-J."/>
            <person name="Vaillancourt L.J."/>
        </authorList>
    </citation>
    <scope>NUCLEOTIDE SEQUENCE [LARGE SCALE GENOMIC DNA]</scope>
    <source>
        <strain evidence="2">M1.001 / M2 / FGSC 10212</strain>
    </source>
</reference>
<proteinExistence type="predicted"/>
<organism evidence="2">
    <name type="scientific">Colletotrichum graminicola (strain M1.001 / M2 / FGSC 10212)</name>
    <name type="common">Maize anthracnose fungus</name>
    <name type="synonym">Glomerella graminicola</name>
    <dbReference type="NCBI Taxonomy" id="645133"/>
    <lineage>
        <taxon>Eukaryota</taxon>
        <taxon>Fungi</taxon>
        <taxon>Dikarya</taxon>
        <taxon>Ascomycota</taxon>
        <taxon>Pezizomycotina</taxon>
        <taxon>Sordariomycetes</taxon>
        <taxon>Hypocreomycetidae</taxon>
        <taxon>Glomerellales</taxon>
        <taxon>Glomerellaceae</taxon>
        <taxon>Colletotrichum</taxon>
        <taxon>Colletotrichum graminicola species complex</taxon>
    </lineage>
</organism>
<gene>
    <name evidence="1" type="ORF">GLRG_11669</name>
</gene>
<dbReference type="AlphaFoldDB" id="E3R096"/>
<dbReference type="Proteomes" id="UP000008782">
    <property type="component" value="Unassembled WGS sequence"/>
</dbReference>
<dbReference type="RefSeq" id="XP_008100554.1">
    <property type="nucleotide sequence ID" value="XM_008102363.1"/>
</dbReference>
<evidence type="ECO:0000313" key="2">
    <source>
        <dbReference type="Proteomes" id="UP000008782"/>
    </source>
</evidence>
<dbReference type="HOGENOM" id="CLU_3106234_0_0_1"/>
<protein>
    <submittedName>
        <fullName evidence="1">Uncharacterized protein</fullName>
    </submittedName>
</protein>
<dbReference type="EMBL" id="GG697436">
    <property type="protein sequence ID" value="EFQ36534.1"/>
    <property type="molecule type" value="Genomic_DNA"/>
</dbReference>
<evidence type="ECO:0000313" key="1">
    <source>
        <dbReference type="EMBL" id="EFQ36534.1"/>
    </source>
</evidence>